<dbReference type="InterPro" id="IPR032157">
    <property type="entry name" value="PAC4"/>
</dbReference>
<gene>
    <name evidence="1" type="ORF">AKO1_003376</name>
</gene>
<proteinExistence type="predicted"/>
<dbReference type="GO" id="GO:0043248">
    <property type="term" value="P:proteasome assembly"/>
    <property type="evidence" value="ECO:0007669"/>
    <property type="project" value="InterPro"/>
</dbReference>
<name>A0AAW2ZL55_9EUKA</name>
<dbReference type="Pfam" id="PF16093">
    <property type="entry name" value="PAC4"/>
    <property type="match status" value="1"/>
</dbReference>
<organism evidence="1 2">
    <name type="scientific">Acrasis kona</name>
    <dbReference type="NCBI Taxonomy" id="1008807"/>
    <lineage>
        <taxon>Eukaryota</taxon>
        <taxon>Discoba</taxon>
        <taxon>Heterolobosea</taxon>
        <taxon>Tetramitia</taxon>
        <taxon>Eutetramitia</taxon>
        <taxon>Acrasidae</taxon>
        <taxon>Acrasis</taxon>
    </lineage>
</organism>
<evidence type="ECO:0000313" key="1">
    <source>
        <dbReference type="EMBL" id="KAL0490593.1"/>
    </source>
</evidence>
<dbReference type="Proteomes" id="UP001431209">
    <property type="component" value="Unassembled WGS sequence"/>
</dbReference>
<keyword evidence="2" id="KW-1185">Reference proteome</keyword>
<reference evidence="1 2" key="1">
    <citation type="submission" date="2024-03" db="EMBL/GenBank/DDBJ databases">
        <title>The Acrasis kona genome and developmental transcriptomes reveal deep origins of eukaryotic multicellular pathways.</title>
        <authorList>
            <person name="Sheikh S."/>
            <person name="Fu C.-J."/>
            <person name="Brown M.W."/>
            <person name="Baldauf S.L."/>
        </authorList>
    </citation>
    <scope>NUCLEOTIDE SEQUENCE [LARGE SCALE GENOMIC DNA]</scope>
    <source>
        <strain evidence="1 2">ATCC MYA-3509</strain>
    </source>
</reference>
<dbReference type="AlphaFoldDB" id="A0AAW2ZL55"/>
<dbReference type="EMBL" id="JAOPGA020001700">
    <property type="protein sequence ID" value="KAL0490593.1"/>
    <property type="molecule type" value="Genomic_DNA"/>
</dbReference>
<dbReference type="PANTHER" id="PTHR33559:SF1">
    <property type="entry name" value="PROTEASOME ASSEMBLY CHAPERONE 4"/>
    <property type="match status" value="1"/>
</dbReference>
<sequence length="148" mass="16780">MTQPEAKTTQGELNIEEVEPKTQTLCFTDQHLECAVLFNIIIMRNNEEQIQSDDKPDSCVWVYIGSPGSPVFKSLSVAMNTRFSKKPMGTDIIGWNSGADRVAKTFAERLGIKFKKTIFYVSYNIDNELSLQSFAEKRVHATLKELLQ</sequence>
<dbReference type="PANTHER" id="PTHR33559">
    <property type="entry name" value="PROTEASOME ASSEMBLY CHAPERONE 4"/>
    <property type="match status" value="1"/>
</dbReference>
<accession>A0AAW2ZL55</accession>
<evidence type="ECO:0000313" key="2">
    <source>
        <dbReference type="Proteomes" id="UP001431209"/>
    </source>
</evidence>
<protein>
    <submittedName>
        <fullName evidence="1">PsmG4</fullName>
    </submittedName>
</protein>
<comment type="caution">
    <text evidence="1">The sequence shown here is derived from an EMBL/GenBank/DDBJ whole genome shotgun (WGS) entry which is preliminary data.</text>
</comment>